<sequence>MGRVIVVGAGILGASAAYHLAKMGADVTIVDRFDPGQATEAAAGIVCPWLSQRRNKAWYNMVKAGARYYPELIKQLEKLGQSETGYKRVGALSLHSDPAKLEKLAERAIKRRQDTPEIGDIQILSPEETKSYFPLLSDEFGAVFVSGAARVNGRALRNALIQSAVQLGAKLLKDDARLDFQGSRVTGVKLKDKKVNADCVIVTAGVWAKDLLKPLGIEFLVTPQKAQIVHLQVLETETSEWPVVMPPNDQYILSFEEGRIVVGATHENEAGLDYRVTAGGIQEVLGKALHTAPGLASSTVTEVRVGFRPFTPDFLPVIGALPDFEGILVANGLGASGLTSGPFLGLELAKLALGKQTELDLKIYDVAGAIKLHL</sequence>
<dbReference type="EMBL" id="OAOP01000001">
    <property type="protein sequence ID" value="SNX66793.1"/>
    <property type="molecule type" value="Genomic_DNA"/>
</dbReference>
<dbReference type="Gene3D" id="3.30.9.10">
    <property type="entry name" value="D-Amino Acid Oxidase, subunit A, domain 2"/>
    <property type="match status" value="1"/>
</dbReference>
<evidence type="ECO:0000256" key="2">
    <source>
        <dbReference type="ARBA" id="ARBA00009410"/>
    </source>
</evidence>
<comment type="similarity">
    <text evidence="2">Belongs to the DadA oxidoreductase family.</text>
</comment>
<evidence type="ECO:0000313" key="7">
    <source>
        <dbReference type="Proteomes" id="UP000219546"/>
    </source>
</evidence>
<dbReference type="GO" id="GO:0016491">
    <property type="term" value="F:oxidoreductase activity"/>
    <property type="evidence" value="ECO:0007669"/>
    <property type="project" value="UniProtKB-KW"/>
</dbReference>
<proteinExistence type="inferred from homology"/>
<comment type="cofactor">
    <cofactor evidence="1">
        <name>FAD</name>
        <dbReference type="ChEBI" id="CHEBI:57692"/>
    </cofactor>
</comment>
<dbReference type="SUPFAM" id="SSF54373">
    <property type="entry name" value="FAD-linked reductases, C-terminal domain"/>
    <property type="match status" value="1"/>
</dbReference>
<dbReference type="InterPro" id="IPR006076">
    <property type="entry name" value="FAD-dep_OxRdtase"/>
</dbReference>
<keyword evidence="3" id="KW-0285">Flavoprotein</keyword>
<accession>A0A285CIH9</accession>
<reference evidence="6 7" key="1">
    <citation type="submission" date="2017-08" db="EMBL/GenBank/DDBJ databases">
        <authorList>
            <person name="de Groot N.N."/>
        </authorList>
    </citation>
    <scope>NUCLEOTIDE SEQUENCE [LARGE SCALE GENOMIC DNA]</scope>
    <source>
        <strain evidence="6 7">JC228</strain>
    </source>
</reference>
<feature type="domain" description="FAD dependent oxidoreductase" evidence="5">
    <location>
        <begin position="3"/>
        <end position="351"/>
    </location>
</feature>
<dbReference type="AlphaFoldDB" id="A0A285CIH9"/>
<dbReference type="OrthoDB" id="9805337at2"/>
<dbReference type="Gene3D" id="3.50.50.60">
    <property type="entry name" value="FAD/NAD(P)-binding domain"/>
    <property type="match status" value="1"/>
</dbReference>
<organism evidence="6 7">
    <name type="scientific">Bacillus oleivorans</name>
    <dbReference type="NCBI Taxonomy" id="1448271"/>
    <lineage>
        <taxon>Bacteria</taxon>
        <taxon>Bacillati</taxon>
        <taxon>Bacillota</taxon>
        <taxon>Bacilli</taxon>
        <taxon>Bacillales</taxon>
        <taxon>Bacillaceae</taxon>
        <taxon>Bacillus</taxon>
    </lineage>
</organism>
<dbReference type="Pfam" id="PF01266">
    <property type="entry name" value="DAO"/>
    <property type="match status" value="1"/>
</dbReference>
<evidence type="ECO:0000256" key="1">
    <source>
        <dbReference type="ARBA" id="ARBA00001974"/>
    </source>
</evidence>
<keyword evidence="7" id="KW-1185">Reference proteome</keyword>
<keyword evidence="4" id="KW-0560">Oxidoreductase</keyword>
<evidence type="ECO:0000313" key="6">
    <source>
        <dbReference type="EMBL" id="SNX66793.1"/>
    </source>
</evidence>
<dbReference type="PANTHER" id="PTHR13847">
    <property type="entry name" value="SARCOSINE DEHYDROGENASE-RELATED"/>
    <property type="match status" value="1"/>
</dbReference>
<evidence type="ECO:0000256" key="4">
    <source>
        <dbReference type="ARBA" id="ARBA00023002"/>
    </source>
</evidence>
<dbReference type="SUPFAM" id="SSF51905">
    <property type="entry name" value="FAD/NAD(P)-binding domain"/>
    <property type="match status" value="1"/>
</dbReference>
<evidence type="ECO:0000259" key="5">
    <source>
        <dbReference type="Pfam" id="PF01266"/>
    </source>
</evidence>
<protein>
    <submittedName>
        <fullName evidence="6">D-amino acid dehydrogenase small subunit</fullName>
    </submittedName>
</protein>
<dbReference type="RefSeq" id="WP_097156645.1">
    <property type="nucleotide sequence ID" value="NZ_JBEPMQ010000016.1"/>
</dbReference>
<gene>
    <name evidence="6" type="ORF">SAMN05877753_101104</name>
</gene>
<name>A0A285CIH9_9BACI</name>
<evidence type="ECO:0000256" key="3">
    <source>
        <dbReference type="ARBA" id="ARBA00022630"/>
    </source>
</evidence>
<dbReference type="InterPro" id="IPR036188">
    <property type="entry name" value="FAD/NAD-bd_sf"/>
</dbReference>
<dbReference type="GO" id="GO:0005737">
    <property type="term" value="C:cytoplasm"/>
    <property type="evidence" value="ECO:0007669"/>
    <property type="project" value="TreeGrafter"/>
</dbReference>
<dbReference type="Proteomes" id="UP000219546">
    <property type="component" value="Unassembled WGS sequence"/>
</dbReference>
<dbReference type="PANTHER" id="PTHR13847:SF286">
    <property type="entry name" value="D-AMINO ACID DEHYDROGENASE"/>
    <property type="match status" value="1"/>
</dbReference>